<evidence type="ECO:0000256" key="10">
    <source>
        <dbReference type="SAM" id="MobiDB-lite"/>
    </source>
</evidence>
<evidence type="ECO:0000256" key="2">
    <source>
        <dbReference type="ARBA" id="ARBA00006307"/>
    </source>
</evidence>
<keyword evidence="6" id="KW-0165">Cleavage on pair of basic residues</keyword>
<dbReference type="EMBL" id="CADEAL010000439">
    <property type="protein sequence ID" value="CAB1420165.1"/>
    <property type="molecule type" value="Genomic_DNA"/>
</dbReference>
<evidence type="ECO:0000256" key="7">
    <source>
        <dbReference type="ARBA" id="ARBA00022702"/>
    </source>
</evidence>
<keyword evidence="8" id="KW-0732">Signal</keyword>
<name>A0A9N7Y6G0_PLEPL</name>
<reference evidence="11" key="1">
    <citation type="submission" date="2020-03" db="EMBL/GenBank/DDBJ databases">
        <authorList>
            <person name="Weist P."/>
        </authorList>
    </citation>
    <scope>NUCLEOTIDE SEQUENCE</scope>
</reference>
<dbReference type="PANTHER" id="PTHR10541:SF2">
    <property type="entry name" value="PARATHYROID HORMONE"/>
    <property type="match status" value="1"/>
</dbReference>
<evidence type="ECO:0000256" key="6">
    <source>
        <dbReference type="ARBA" id="ARBA00022685"/>
    </source>
</evidence>
<evidence type="ECO:0000256" key="4">
    <source>
        <dbReference type="ARBA" id="ARBA00022135"/>
    </source>
</evidence>
<proteinExistence type="inferred from homology"/>
<gene>
    <name evidence="11" type="ORF">PLEPLA_LOCUS8040</name>
</gene>
<dbReference type="PANTHER" id="PTHR10541">
    <property type="entry name" value="PARATHYROID HORMONE"/>
    <property type="match status" value="1"/>
</dbReference>
<evidence type="ECO:0000313" key="11">
    <source>
        <dbReference type="EMBL" id="CAB1420165.1"/>
    </source>
</evidence>
<dbReference type="GO" id="GO:0006874">
    <property type="term" value="P:intracellular calcium ion homeostasis"/>
    <property type="evidence" value="ECO:0007669"/>
    <property type="project" value="InterPro"/>
</dbReference>
<accession>A0A9N7Y6G0</accession>
<keyword evidence="12" id="KW-1185">Reference proteome</keyword>
<sequence>MSIQRRGNFKETDSAAQNPRCVQELLGKPLIHFSRGKSEALDGNQDQEYFCTCHIMMLKWDFYSLTLLYSHAPPGLCMPHIEAAHDSGESLKLRGGAAIPVNPPPPLPPPPLPPGAGPVEKVNMRNMRNMDFHTMVFISLCILHLSTLSEGRPLRKRAVTEVQLMHNLREHQQLQERRDWLQLRLRSLHTAAARGRSPEAARPRRRRPRPEQPPGTELQPEEIQLALTFLEKLLITPQT</sequence>
<evidence type="ECO:0000256" key="9">
    <source>
        <dbReference type="ARBA" id="ARBA00093407"/>
    </source>
</evidence>
<evidence type="ECO:0000256" key="5">
    <source>
        <dbReference type="ARBA" id="ARBA00022525"/>
    </source>
</evidence>
<comment type="subunit">
    <text evidence="3">Interacts with PTH1R (via N-terminal extracellular domain).</text>
</comment>
<dbReference type="GO" id="GO:0005179">
    <property type="term" value="F:hormone activity"/>
    <property type="evidence" value="ECO:0007669"/>
    <property type="project" value="UniProtKB-KW"/>
</dbReference>
<keyword evidence="5" id="KW-0964">Secreted</keyword>
<evidence type="ECO:0000256" key="1">
    <source>
        <dbReference type="ARBA" id="ARBA00004613"/>
    </source>
</evidence>
<evidence type="ECO:0000256" key="3">
    <source>
        <dbReference type="ARBA" id="ARBA00011605"/>
    </source>
</evidence>
<comment type="similarity">
    <text evidence="2">Belongs to the parathyroid hormone family.</text>
</comment>
<dbReference type="AlphaFoldDB" id="A0A9N7Y6G0"/>
<organism evidence="11 12">
    <name type="scientific">Pleuronectes platessa</name>
    <name type="common">European plaice</name>
    <dbReference type="NCBI Taxonomy" id="8262"/>
    <lineage>
        <taxon>Eukaryota</taxon>
        <taxon>Metazoa</taxon>
        <taxon>Chordata</taxon>
        <taxon>Craniata</taxon>
        <taxon>Vertebrata</taxon>
        <taxon>Euteleostomi</taxon>
        <taxon>Actinopterygii</taxon>
        <taxon>Neopterygii</taxon>
        <taxon>Teleostei</taxon>
        <taxon>Neoteleostei</taxon>
        <taxon>Acanthomorphata</taxon>
        <taxon>Carangaria</taxon>
        <taxon>Pleuronectiformes</taxon>
        <taxon>Pleuronectoidei</taxon>
        <taxon>Pleuronectidae</taxon>
        <taxon>Pleuronectes</taxon>
    </lineage>
</organism>
<comment type="function">
    <text evidence="9">Parathyroid hormone elevates calcium level by dissolving the salts in bone and preventing their renal excretion. Acts by binding to its receptor, PTH1R, activating G protein-coupled receptor signaling. Stimulates [1-14C]-2-deoxy-D-glucose (2DG) transport and glycogen synthesis in osteoblastic cells.</text>
</comment>
<comment type="caution">
    <text evidence="11">The sequence shown here is derived from an EMBL/GenBank/DDBJ whole genome shotgun (WGS) entry which is preliminary data.</text>
</comment>
<dbReference type="InterPro" id="IPR001415">
    <property type="entry name" value="PTH/PTH-rel"/>
</dbReference>
<comment type="subcellular location">
    <subcellularLocation>
        <location evidence="1">Secreted</location>
    </subcellularLocation>
</comment>
<keyword evidence="7" id="KW-0372">Hormone</keyword>
<protein>
    <recommendedName>
        <fullName evidence="4">Parathyroid hormone</fullName>
    </recommendedName>
</protein>
<dbReference type="Proteomes" id="UP001153269">
    <property type="component" value="Unassembled WGS sequence"/>
</dbReference>
<evidence type="ECO:0000256" key="8">
    <source>
        <dbReference type="ARBA" id="ARBA00022729"/>
    </source>
</evidence>
<dbReference type="InterPro" id="IPR003625">
    <property type="entry name" value="PTH"/>
</dbReference>
<dbReference type="SMART" id="SM00087">
    <property type="entry name" value="PTH"/>
    <property type="match status" value="1"/>
</dbReference>
<dbReference type="Pfam" id="PF01279">
    <property type="entry name" value="Parathyroid"/>
    <property type="match status" value="1"/>
</dbReference>
<feature type="region of interest" description="Disordered" evidence="10">
    <location>
        <begin position="191"/>
        <end position="221"/>
    </location>
</feature>
<dbReference type="GO" id="GO:0005576">
    <property type="term" value="C:extracellular region"/>
    <property type="evidence" value="ECO:0007669"/>
    <property type="project" value="UniProtKB-SubCell"/>
</dbReference>
<evidence type="ECO:0000313" key="12">
    <source>
        <dbReference type="Proteomes" id="UP001153269"/>
    </source>
</evidence>